<proteinExistence type="predicted"/>
<accession>A0A562VDU5</accession>
<dbReference type="GO" id="GO:0071949">
    <property type="term" value="F:FAD binding"/>
    <property type="evidence" value="ECO:0007669"/>
    <property type="project" value="InterPro"/>
</dbReference>
<dbReference type="PANTHER" id="PTHR43004">
    <property type="entry name" value="TRK SYSTEM POTASSIUM UPTAKE PROTEIN"/>
    <property type="match status" value="1"/>
</dbReference>
<organism evidence="5 6">
    <name type="scientific">Stackebrandtia albiflava</name>
    <dbReference type="NCBI Taxonomy" id="406432"/>
    <lineage>
        <taxon>Bacteria</taxon>
        <taxon>Bacillati</taxon>
        <taxon>Actinomycetota</taxon>
        <taxon>Actinomycetes</taxon>
        <taxon>Glycomycetales</taxon>
        <taxon>Glycomycetaceae</taxon>
        <taxon>Stackebrandtia</taxon>
    </lineage>
</organism>
<dbReference type="AlphaFoldDB" id="A0A562VDU5"/>
<sequence>MSGGPRVLVVGGGLVGLSCAVFLAWHGVRCVLVERHAGLLSHPRQRSLSIRSMESYRQVGLEPALLADRLHLPGPADYVSVRADSLAGRHEAVALHVDVAAGADLSPCAGLPIDQDRVERLLCRRAVELGARVRFGVELTDLRQDRHHVSGVLRVAGAEPEPVECDYLVAADGADSPIRHALGVASTDSGGERRMLTALVAADLRPALAGRTVDMAYLSRPRPGTFLMSLGRDAHRWVFGTVDEAGDDVGTCVTLVRQAVGVPDLPVTLLPQLPGSDRRVMRFRVGASVADRYRVGRVFLAGDAAHVMPPTGGFGGSTGVEDARNLAWKLATVALGRAGDGLLDSYEAERRPAATAALAQATARAGHRFGSGGGATEPIVDRNDVLLGFGYRSNAVVTGRPPPVVSPAASLTGRPGTRAPHVWLADGRSTVDLFGDRFVLLTAGDALGWRRVTRRAPVPVDVHGCGGEVAGVYRLGSSEGVLVRPDGVVAWRGDRPEPEVFSAVLARVLSLPAPVSSP</sequence>
<dbReference type="PROSITE" id="PS51257">
    <property type="entry name" value="PROKAR_LIPOPROTEIN"/>
    <property type="match status" value="1"/>
</dbReference>
<dbReference type="PRINTS" id="PR00420">
    <property type="entry name" value="RNGMNOXGNASE"/>
</dbReference>
<evidence type="ECO:0000313" key="5">
    <source>
        <dbReference type="EMBL" id="TWJ16032.1"/>
    </source>
</evidence>
<comment type="caution">
    <text evidence="5">The sequence shown here is derived from an EMBL/GenBank/DDBJ whole genome shotgun (WGS) entry which is preliminary data.</text>
</comment>
<dbReference type="RefSeq" id="WP_158645532.1">
    <property type="nucleotide sequence ID" value="NZ_BAABIJ010000001.1"/>
</dbReference>
<dbReference type="Pfam" id="PF01494">
    <property type="entry name" value="FAD_binding_3"/>
    <property type="match status" value="1"/>
</dbReference>
<evidence type="ECO:0000256" key="3">
    <source>
        <dbReference type="ARBA" id="ARBA00022827"/>
    </source>
</evidence>
<feature type="domain" description="FAD-binding" evidence="4">
    <location>
        <begin position="7"/>
        <end position="360"/>
    </location>
</feature>
<dbReference type="InterPro" id="IPR036188">
    <property type="entry name" value="FAD/NAD-bd_sf"/>
</dbReference>
<comment type="cofactor">
    <cofactor evidence="1">
        <name>FAD</name>
        <dbReference type="ChEBI" id="CHEBI:57692"/>
    </cofactor>
</comment>
<keyword evidence="3" id="KW-0274">FAD</keyword>
<dbReference type="GO" id="GO:0016709">
    <property type="term" value="F:oxidoreductase activity, acting on paired donors, with incorporation or reduction of molecular oxygen, NAD(P)H as one donor, and incorporation of one atom of oxygen"/>
    <property type="evidence" value="ECO:0007669"/>
    <property type="project" value="UniProtKB-ARBA"/>
</dbReference>
<gene>
    <name evidence="5" type="ORF">LX16_1752</name>
</gene>
<dbReference type="PANTHER" id="PTHR43004:SF19">
    <property type="entry name" value="BINDING MONOOXYGENASE, PUTATIVE (JCVI)-RELATED"/>
    <property type="match status" value="1"/>
</dbReference>
<keyword evidence="6" id="KW-1185">Reference proteome</keyword>
<reference evidence="5 6" key="1">
    <citation type="journal article" date="2013" name="Stand. Genomic Sci.">
        <title>Genomic Encyclopedia of Type Strains, Phase I: The one thousand microbial genomes (KMG-I) project.</title>
        <authorList>
            <person name="Kyrpides N.C."/>
            <person name="Woyke T."/>
            <person name="Eisen J.A."/>
            <person name="Garrity G."/>
            <person name="Lilburn T.G."/>
            <person name="Beck B.J."/>
            <person name="Whitman W.B."/>
            <person name="Hugenholtz P."/>
            <person name="Klenk H.P."/>
        </authorList>
    </citation>
    <scope>NUCLEOTIDE SEQUENCE [LARGE SCALE GENOMIC DNA]</scope>
    <source>
        <strain evidence="5 6">DSM 45044</strain>
    </source>
</reference>
<dbReference type="Pfam" id="PF21274">
    <property type="entry name" value="Rng_hyd_C"/>
    <property type="match status" value="1"/>
</dbReference>
<keyword evidence="2" id="KW-0285">Flavoprotein</keyword>
<evidence type="ECO:0000259" key="4">
    <source>
        <dbReference type="Pfam" id="PF01494"/>
    </source>
</evidence>
<evidence type="ECO:0000256" key="2">
    <source>
        <dbReference type="ARBA" id="ARBA00022630"/>
    </source>
</evidence>
<protein>
    <submittedName>
        <fullName evidence="5">2-polyprenyl-6-methoxyphenol hydroxylase-like FAD-dependent oxidoreductase</fullName>
    </submittedName>
</protein>
<dbReference type="InterPro" id="IPR002938">
    <property type="entry name" value="FAD-bd"/>
</dbReference>
<dbReference type="SUPFAM" id="SSF51905">
    <property type="entry name" value="FAD/NAD(P)-binding domain"/>
    <property type="match status" value="1"/>
</dbReference>
<dbReference type="Gene3D" id="3.40.30.120">
    <property type="match status" value="1"/>
</dbReference>
<dbReference type="OrthoDB" id="3316391at2"/>
<dbReference type="Proteomes" id="UP000321617">
    <property type="component" value="Unassembled WGS sequence"/>
</dbReference>
<dbReference type="Gene3D" id="3.50.50.60">
    <property type="entry name" value="FAD/NAD(P)-binding domain"/>
    <property type="match status" value="1"/>
</dbReference>
<evidence type="ECO:0000256" key="1">
    <source>
        <dbReference type="ARBA" id="ARBA00001974"/>
    </source>
</evidence>
<dbReference type="InterPro" id="IPR050641">
    <property type="entry name" value="RIFMO-like"/>
</dbReference>
<dbReference type="EMBL" id="VLLL01000005">
    <property type="protein sequence ID" value="TWJ16032.1"/>
    <property type="molecule type" value="Genomic_DNA"/>
</dbReference>
<evidence type="ECO:0000313" key="6">
    <source>
        <dbReference type="Proteomes" id="UP000321617"/>
    </source>
</evidence>
<name>A0A562VDU5_9ACTN</name>
<dbReference type="Gene3D" id="3.30.9.10">
    <property type="entry name" value="D-Amino Acid Oxidase, subunit A, domain 2"/>
    <property type="match status" value="1"/>
</dbReference>